<evidence type="ECO:0000313" key="1">
    <source>
        <dbReference type="EMBL" id="GFO03543.1"/>
    </source>
</evidence>
<dbReference type="AlphaFoldDB" id="A0AAV4A9W0"/>
<sequence>MKNSAPYEAYLFIWEILLVNFMVRFDAEYCMQQLLGCYKKVKAGTTLDCIYCMQQPGDCYKQLETGKTLTCMQSAEDRNKSGLYVLYEQLLNCYKQL</sequence>
<accession>A0AAV4A9W0</accession>
<name>A0AAV4A9W0_9GAST</name>
<dbReference type="EMBL" id="BLXT01003727">
    <property type="protein sequence ID" value="GFO03543.1"/>
    <property type="molecule type" value="Genomic_DNA"/>
</dbReference>
<dbReference type="Proteomes" id="UP000735302">
    <property type="component" value="Unassembled WGS sequence"/>
</dbReference>
<proteinExistence type="predicted"/>
<comment type="caution">
    <text evidence="1">The sequence shown here is derived from an EMBL/GenBank/DDBJ whole genome shotgun (WGS) entry which is preliminary data.</text>
</comment>
<organism evidence="1 2">
    <name type="scientific">Plakobranchus ocellatus</name>
    <dbReference type="NCBI Taxonomy" id="259542"/>
    <lineage>
        <taxon>Eukaryota</taxon>
        <taxon>Metazoa</taxon>
        <taxon>Spiralia</taxon>
        <taxon>Lophotrochozoa</taxon>
        <taxon>Mollusca</taxon>
        <taxon>Gastropoda</taxon>
        <taxon>Heterobranchia</taxon>
        <taxon>Euthyneura</taxon>
        <taxon>Panpulmonata</taxon>
        <taxon>Sacoglossa</taxon>
        <taxon>Placobranchoidea</taxon>
        <taxon>Plakobranchidae</taxon>
        <taxon>Plakobranchus</taxon>
    </lineage>
</organism>
<gene>
    <name evidence="1" type="ORF">PoB_003004800</name>
</gene>
<keyword evidence="2" id="KW-1185">Reference proteome</keyword>
<reference evidence="1 2" key="1">
    <citation type="journal article" date="2021" name="Elife">
        <title>Chloroplast acquisition without the gene transfer in kleptoplastic sea slugs, Plakobranchus ocellatus.</title>
        <authorList>
            <person name="Maeda T."/>
            <person name="Takahashi S."/>
            <person name="Yoshida T."/>
            <person name="Shimamura S."/>
            <person name="Takaki Y."/>
            <person name="Nagai Y."/>
            <person name="Toyoda A."/>
            <person name="Suzuki Y."/>
            <person name="Arimoto A."/>
            <person name="Ishii H."/>
            <person name="Satoh N."/>
            <person name="Nishiyama T."/>
            <person name="Hasebe M."/>
            <person name="Maruyama T."/>
            <person name="Minagawa J."/>
            <person name="Obokata J."/>
            <person name="Shigenobu S."/>
        </authorList>
    </citation>
    <scope>NUCLEOTIDE SEQUENCE [LARGE SCALE GENOMIC DNA]</scope>
</reference>
<protein>
    <submittedName>
        <fullName evidence="1">Uncharacterized protein</fullName>
    </submittedName>
</protein>
<evidence type="ECO:0000313" key="2">
    <source>
        <dbReference type="Proteomes" id="UP000735302"/>
    </source>
</evidence>